<dbReference type="GO" id="GO:0000731">
    <property type="term" value="P:DNA synthesis involved in DNA repair"/>
    <property type="evidence" value="ECO:0007669"/>
    <property type="project" value="InterPro"/>
</dbReference>
<dbReference type="OrthoDB" id="337486at2759"/>
<dbReference type="EMBL" id="CAFZ01000005">
    <property type="protein sequence ID" value="CCA66788.1"/>
    <property type="molecule type" value="Genomic_DNA"/>
</dbReference>
<dbReference type="InterPro" id="IPR007218">
    <property type="entry name" value="DNA_pol_delta_4"/>
</dbReference>
<dbReference type="eggNOG" id="ENOG502SC9I">
    <property type="taxonomic scope" value="Eukaryota"/>
</dbReference>
<evidence type="ECO:0000313" key="3">
    <source>
        <dbReference type="Proteomes" id="UP000007148"/>
    </source>
</evidence>
<feature type="compositionally biased region" description="Acidic residues" evidence="1">
    <location>
        <begin position="70"/>
        <end position="88"/>
    </location>
</feature>
<evidence type="ECO:0008006" key="4">
    <source>
        <dbReference type="Google" id="ProtNLM"/>
    </source>
</evidence>
<protein>
    <recommendedName>
        <fullName evidence="4">DNA polymerase delta subunit 4</fullName>
    </recommendedName>
</protein>
<evidence type="ECO:0000313" key="2">
    <source>
        <dbReference type="EMBL" id="CCA66788.1"/>
    </source>
</evidence>
<accession>G4T647</accession>
<sequence length="207" mass="22791">MPPKSTRAATATQPSLKASFAAVRSAKGAAGLTEQKKKTFTPVVAVKPTAKPDLEPKRAVKRKKSFTDGESSDEDEPESPILETEDDLEVHVLPQTDDEIVDVESEEEVKPKPKPKPKGRTSTGKTDKVIAKGATVATIHGENETKVEKMLRTFDLSYQYGPCVGVTRLERWKRAEALGLDPPIEVRDILLKGETEDTTESVFHRRV</sequence>
<dbReference type="PANTHER" id="PTHR14303">
    <property type="entry name" value="DNA POLYMERASE DELTA SUBUNIT 4"/>
    <property type="match status" value="1"/>
</dbReference>
<evidence type="ECO:0000256" key="1">
    <source>
        <dbReference type="SAM" id="MobiDB-lite"/>
    </source>
</evidence>
<name>G4T647_SERID</name>
<keyword evidence="3" id="KW-1185">Reference proteome</keyword>
<dbReference type="GO" id="GO:0043625">
    <property type="term" value="C:delta DNA polymerase complex"/>
    <property type="evidence" value="ECO:0007669"/>
    <property type="project" value="TreeGrafter"/>
</dbReference>
<gene>
    <name evidence="2" type="ORF">PIIN_00467</name>
</gene>
<comment type="caution">
    <text evidence="2">The sequence shown here is derived from an EMBL/GenBank/DDBJ whole genome shotgun (WGS) entry which is preliminary data.</text>
</comment>
<dbReference type="Pfam" id="PF04081">
    <property type="entry name" value="DNA_pol_delta_4"/>
    <property type="match status" value="1"/>
</dbReference>
<feature type="compositionally biased region" description="Acidic residues" evidence="1">
    <location>
        <begin position="96"/>
        <end position="107"/>
    </location>
</feature>
<dbReference type="InParanoid" id="G4T647"/>
<dbReference type="HOGENOM" id="CLU_077732_1_1_1"/>
<dbReference type="AlphaFoldDB" id="G4T647"/>
<dbReference type="PANTHER" id="PTHR14303:SF0">
    <property type="entry name" value="DNA POLYMERASE DELTA SUBUNIT 4"/>
    <property type="match status" value="1"/>
</dbReference>
<dbReference type="Proteomes" id="UP000007148">
    <property type="component" value="Unassembled WGS sequence"/>
</dbReference>
<dbReference type="GO" id="GO:0006261">
    <property type="term" value="P:DNA-templated DNA replication"/>
    <property type="evidence" value="ECO:0007669"/>
    <property type="project" value="TreeGrafter"/>
</dbReference>
<feature type="region of interest" description="Disordered" evidence="1">
    <location>
        <begin position="47"/>
        <end position="126"/>
    </location>
</feature>
<reference evidence="2 3" key="1">
    <citation type="journal article" date="2011" name="PLoS Pathog.">
        <title>Endophytic Life Strategies Decoded by Genome and Transcriptome Analyses of the Mutualistic Root Symbiont Piriformospora indica.</title>
        <authorList>
            <person name="Zuccaro A."/>
            <person name="Lahrmann U."/>
            <person name="Guldener U."/>
            <person name="Langen G."/>
            <person name="Pfiffi S."/>
            <person name="Biedenkopf D."/>
            <person name="Wong P."/>
            <person name="Samans B."/>
            <person name="Grimm C."/>
            <person name="Basiewicz M."/>
            <person name="Murat C."/>
            <person name="Martin F."/>
            <person name="Kogel K.H."/>
        </authorList>
    </citation>
    <scope>NUCLEOTIDE SEQUENCE [LARGE SCALE GENOMIC DNA]</scope>
    <source>
        <strain evidence="2 3">DSM 11827</strain>
    </source>
</reference>
<dbReference type="GO" id="GO:0003887">
    <property type="term" value="F:DNA-directed DNA polymerase activity"/>
    <property type="evidence" value="ECO:0007669"/>
    <property type="project" value="TreeGrafter"/>
</dbReference>
<dbReference type="STRING" id="1109443.G4T647"/>
<organism evidence="2 3">
    <name type="scientific">Serendipita indica (strain DSM 11827)</name>
    <name type="common">Root endophyte fungus</name>
    <name type="synonym">Piriformospora indica</name>
    <dbReference type="NCBI Taxonomy" id="1109443"/>
    <lineage>
        <taxon>Eukaryota</taxon>
        <taxon>Fungi</taxon>
        <taxon>Dikarya</taxon>
        <taxon>Basidiomycota</taxon>
        <taxon>Agaricomycotina</taxon>
        <taxon>Agaricomycetes</taxon>
        <taxon>Sebacinales</taxon>
        <taxon>Serendipitaceae</taxon>
        <taxon>Serendipita</taxon>
    </lineage>
</organism>
<proteinExistence type="predicted"/>